<name>A0A9P6N5J0_9BASI</name>
<keyword evidence="6" id="KW-0472">Membrane</keyword>
<accession>A0A9P6N5J0</accession>
<dbReference type="Pfam" id="PF03357">
    <property type="entry name" value="Snf7"/>
    <property type="match status" value="1"/>
</dbReference>
<evidence type="ECO:0000313" key="8">
    <source>
        <dbReference type="EMBL" id="KAG0139198.1"/>
    </source>
</evidence>
<organism evidence="8 9">
    <name type="scientific">Cronartium quercuum f. sp. fusiforme G11</name>
    <dbReference type="NCBI Taxonomy" id="708437"/>
    <lineage>
        <taxon>Eukaryota</taxon>
        <taxon>Fungi</taxon>
        <taxon>Dikarya</taxon>
        <taxon>Basidiomycota</taxon>
        <taxon>Pucciniomycotina</taxon>
        <taxon>Pucciniomycetes</taxon>
        <taxon>Pucciniales</taxon>
        <taxon>Coleosporiaceae</taxon>
        <taxon>Cronartium</taxon>
    </lineage>
</organism>
<dbReference type="Proteomes" id="UP000886653">
    <property type="component" value="Unassembled WGS sequence"/>
</dbReference>
<dbReference type="GO" id="GO:0000815">
    <property type="term" value="C:ESCRT III complex"/>
    <property type="evidence" value="ECO:0007669"/>
    <property type="project" value="TreeGrafter"/>
</dbReference>
<dbReference type="EMBL" id="MU167720">
    <property type="protein sequence ID" value="KAG0139198.1"/>
    <property type="molecule type" value="Genomic_DNA"/>
</dbReference>
<gene>
    <name evidence="8" type="ORF">CROQUDRAFT_513410</name>
</gene>
<evidence type="ECO:0000256" key="1">
    <source>
        <dbReference type="ARBA" id="ARBA00004608"/>
    </source>
</evidence>
<sequence length="217" mass="24498">MGQTSSSGHRITPQDRAILDMKLQRDRLKQYQKKIEVIANQECKIAKDALANGNKSKALLALRRKKYQETLLSKTDLQLETLQNLVSTVEFTLIEKDVLYGLKQGNEVLKEIHKEMNLDSVEKLMSDTAEAVAYQREIDGLMMSKMSADEEEDVQRELAILQAQETAKIEEQSPTTIGLPDVPQTRLPETAEPAYNQPAQQSRQSLPKEEAQEAMLA</sequence>
<evidence type="ECO:0000256" key="5">
    <source>
        <dbReference type="ARBA" id="ARBA00022927"/>
    </source>
</evidence>
<evidence type="ECO:0000256" key="2">
    <source>
        <dbReference type="ARBA" id="ARBA00006190"/>
    </source>
</evidence>
<dbReference type="GO" id="GO:0032511">
    <property type="term" value="P:late endosome to vacuole transport via multivesicular body sorting pathway"/>
    <property type="evidence" value="ECO:0007669"/>
    <property type="project" value="TreeGrafter"/>
</dbReference>
<dbReference type="GO" id="GO:0015031">
    <property type="term" value="P:protein transport"/>
    <property type="evidence" value="ECO:0007669"/>
    <property type="project" value="UniProtKB-KW"/>
</dbReference>
<dbReference type="GO" id="GO:0006900">
    <property type="term" value="P:vesicle budding from membrane"/>
    <property type="evidence" value="ECO:0007669"/>
    <property type="project" value="TreeGrafter"/>
</dbReference>
<protein>
    <recommendedName>
        <fullName evidence="10">Charged multivesicular body protein 6</fullName>
    </recommendedName>
</protein>
<dbReference type="PANTHER" id="PTHR22761">
    <property type="entry name" value="CHARGED MULTIVESICULAR BODY PROTEIN"/>
    <property type="match status" value="1"/>
</dbReference>
<reference evidence="8" key="1">
    <citation type="submission" date="2013-11" db="EMBL/GenBank/DDBJ databases">
        <title>Genome sequence of the fusiform rust pathogen reveals effectors for host alternation and coevolution with pine.</title>
        <authorList>
            <consortium name="DOE Joint Genome Institute"/>
            <person name="Smith K."/>
            <person name="Pendleton A."/>
            <person name="Kubisiak T."/>
            <person name="Anderson C."/>
            <person name="Salamov A."/>
            <person name="Aerts A."/>
            <person name="Riley R."/>
            <person name="Clum A."/>
            <person name="Lindquist E."/>
            <person name="Ence D."/>
            <person name="Campbell M."/>
            <person name="Kronenberg Z."/>
            <person name="Feau N."/>
            <person name="Dhillon B."/>
            <person name="Hamelin R."/>
            <person name="Burleigh J."/>
            <person name="Smith J."/>
            <person name="Yandell M."/>
            <person name="Nelson C."/>
            <person name="Grigoriev I."/>
            <person name="Davis J."/>
        </authorList>
    </citation>
    <scope>NUCLEOTIDE SEQUENCE</scope>
    <source>
        <strain evidence="8">G11</strain>
    </source>
</reference>
<dbReference type="AlphaFoldDB" id="A0A9P6N5J0"/>
<evidence type="ECO:0000313" key="9">
    <source>
        <dbReference type="Proteomes" id="UP000886653"/>
    </source>
</evidence>
<keyword evidence="4" id="KW-0967">Endosome</keyword>
<evidence type="ECO:0000256" key="4">
    <source>
        <dbReference type="ARBA" id="ARBA00022753"/>
    </source>
</evidence>
<comment type="caution">
    <text evidence="8">The sequence shown here is derived from an EMBL/GenBank/DDBJ whole genome shotgun (WGS) entry which is preliminary data.</text>
</comment>
<comment type="subcellular location">
    <subcellularLocation>
        <location evidence="1">Endosome membrane</location>
    </subcellularLocation>
</comment>
<dbReference type="OrthoDB" id="441172at2759"/>
<dbReference type="Gene3D" id="1.10.287.1060">
    <property type="entry name" value="ESAT-6-like"/>
    <property type="match status" value="1"/>
</dbReference>
<evidence type="ECO:0000256" key="7">
    <source>
        <dbReference type="SAM" id="MobiDB-lite"/>
    </source>
</evidence>
<dbReference type="GO" id="GO:0005771">
    <property type="term" value="C:multivesicular body"/>
    <property type="evidence" value="ECO:0007669"/>
    <property type="project" value="TreeGrafter"/>
</dbReference>
<keyword evidence="9" id="KW-1185">Reference proteome</keyword>
<dbReference type="InterPro" id="IPR005024">
    <property type="entry name" value="Snf7_fam"/>
</dbReference>
<feature type="region of interest" description="Disordered" evidence="7">
    <location>
        <begin position="166"/>
        <end position="217"/>
    </location>
</feature>
<evidence type="ECO:0000256" key="3">
    <source>
        <dbReference type="ARBA" id="ARBA00022448"/>
    </source>
</evidence>
<comment type="similarity">
    <text evidence="2">Belongs to the SNF7 family.</text>
</comment>
<proteinExistence type="inferred from homology"/>
<evidence type="ECO:0000256" key="6">
    <source>
        <dbReference type="ARBA" id="ARBA00023136"/>
    </source>
</evidence>
<dbReference type="PANTHER" id="PTHR22761:SF5">
    <property type="entry name" value="CHARGED MULTIVESICULAR BODY PROTEIN 6"/>
    <property type="match status" value="1"/>
</dbReference>
<evidence type="ECO:0008006" key="10">
    <source>
        <dbReference type="Google" id="ProtNLM"/>
    </source>
</evidence>
<keyword evidence="5" id="KW-0653">Protein transport</keyword>
<keyword evidence="3" id="KW-0813">Transport</keyword>